<evidence type="ECO:0000313" key="15">
    <source>
        <dbReference type="Proteomes" id="UP000001593"/>
    </source>
</evidence>
<evidence type="ECO:0000256" key="9">
    <source>
        <dbReference type="ARBA" id="ARBA00023212"/>
    </source>
</evidence>
<dbReference type="EMBL" id="DS469552">
    <property type="protein sequence ID" value="EDO43653.1"/>
    <property type="molecule type" value="Genomic_DNA"/>
</dbReference>
<evidence type="ECO:0000313" key="14">
    <source>
        <dbReference type="EMBL" id="EDO43653.1"/>
    </source>
</evidence>
<evidence type="ECO:0000259" key="13">
    <source>
        <dbReference type="PROSITE" id="PS50800"/>
    </source>
</evidence>
<dbReference type="InParanoid" id="A7RY80"/>
<accession>A7RY80</accession>
<dbReference type="KEGG" id="nve:5515589"/>
<evidence type="ECO:0000256" key="7">
    <source>
        <dbReference type="ARBA" id="ARBA00022776"/>
    </source>
</evidence>
<evidence type="ECO:0000256" key="8">
    <source>
        <dbReference type="ARBA" id="ARBA00023125"/>
    </source>
</evidence>
<dbReference type="GO" id="GO:0072686">
    <property type="term" value="C:mitotic spindle"/>
    <property type="evidence" value="ECO:0000318"/>
    <property type="project" value="GO_Central"/>
</dbReference>
<keyword evidence="7" id="KW-0498">Mitosis</keyword>
<dbReference type="InterPro" id="IPR026756">
    <property type="entry name" value="NuSAP"/>
</dbReference>
<feature type="region of interest" description="Disordered" evidence="12">
    <location>
        <begin position="356"/>
        <end position="385"/>
    </location>
</feature>
<evidence type="ECO:0000256" key="12">
    <source>
        <dbReference type="SAM" id="MobiDB-lite"/>
    </source>
</evidence>
<dbReference type="OrthoDB" id="3258416at2759"/>
<dbReference type="GO" id="GO:0000281">
    <property type="term" value="P:mitotic cytokinesis"/>
    <property type="evidence" value="ECO:0000318"/>
    <property type="project" value="GO_Central"/>
</dbReference>
<dbReference type="Proteomes" id="UP000001593">
    <property type="component" value="Unassembled WGS sequence"/>
</dbReference>
<evidence type="ECO:0000256" key="3">
    <source>
        <dbReference type="ARBA" id="ARBA00009702"/>
    </source>
</evidence>
<dbReference type="PANTHER" id="PTHR15874">
    <property type="entry name" value="NUCLEOLAR AND SPINDLE-ASSOCIATED PROTEIN 1"/>
    <property type="match status" value="1"/>
</dbReference>
<dbReference type="GO" id="GO:0008017">
    <property type="term" value="F:microtubule binding"/>
    <property type="evidence" value="ECO:0000318"/>
    <property type="project" value="GO_Central"/>
</dbReference>
<dbReference type="GO" id="GO:0040001">
    <property type="term" value="P:establishment of mitotic spindle localization"/>
    <property type="evidence" value="ECO:0000318"/>
    <property type="project" value="GO_Central"/>
</dbReference>
<evidence type="ECO:0000256" key="4">
    <source>
        <dbReference type="ARBA" id="ARBA00022490"/>
    </source>
</evidence>
<dbReference type="GO" id="GO:0005730">
    <property type="term" value="C:nucleolus"/>
    <property type="evidence" value="ECO:0000318"/>
    <property type="project" value="GO_Central"/>
</dbReference>
<dbReference type="HOGENOM" id="CLU_718261_0_0_1"/>
<protein>
    <recommendedName>
        <fullName evidence="13">SAP domain-containing protein</fullName>
    </recommendedName>
</protein>
<keyword evidence="8" id="KW-0238">DNA-binding</keyword>
<dbReference type="Pfam" id="PF16006">
    <property type="entry name" value="NUSAP"/>
    <property type="match status" value="2"/>
</dbReference>
<keyword evidence="9" id="KW-0206">Cytoskeleton</keyword>
<name>A7RY80_NEMVE</name>
<reference evidence="14 15" key="1">
    <citation type="journal article" date="2007" name="Science">
        <title>Sea anemone genome reveals ancestral eumetazoan gene repertoire and genomic organization.</title>
        <authorList>
            <person name="Putnam N.H."/>
            <person name="Srivastava M."/>
            <person name="Hellsten U."/>
            <person name="Dirks B."/>
            <person name="Chapman J."/>
            <person name="Salamov A."/>
            <person name="Terry A."/>
            <person name="Shapiro H."/>
            <person name="Lindquist E."/>
            <person name="Kapitonov V.V."/>
            <person name="Jurka J."/>
            <person name="Genikhovich G."/>
            <person name="Grigoriev I.V."/>
            <person name="Lucas S.M."/>
            <person name="Steele R.E."/>
            <person name="Finnerty J.R."/>
            <person name="Technau U."/>
            <person name="Martindale M.Q."/>
            <person name="Rokhsar D.S."/>
        </authorList>
    </citation>
    <scope>NUCLEOTIDE SEQUENCE [LARGE SCALE GENOMIC DNA]</scope>
    <source>
        <strain evidence="15">CH2 X CH6</strain>
    </source>
</reference>
<comment type="similarity">
    <text evidence="3">Belongs to the NUSAP family.</text>
</comment>
<dbReference type="PROSITE" id="PS50800">
    <property type="entry name" value="SAP"/>
    <property type="match status" value="1"/>
</dbReference>
<feature type="region of interest" description="Disordered" evidence="12">
    <location>
        <begin position="53"/>
        <end position="109"/>
    </location>
</feature>
<evidence type="ECO:0000256" key="5">
    <source>
        <dbReference type="ARBA" id="ARBA00022618"/>
    </source>
</evidence>
<dbReference type="AlphaFoldDB" id="A7RY80"/>
<keyword evidence="11" id="KW-0131">Cell cycle</keyword>
<sequence length="385" mass="43585">MEMFNADELESFKRAQLQKLCKKYGLKANSKTCELIDNLRHYALENFPRKGAEKENTVSVNGETTTEGKSEIVPSPSEAMNATFIKNSPEVPKSSPKQTKNSDSPSSLKENDTYYKAQVMQQLENKVQETLKSTTFQFQASRIPRFKMQQDEKKTPKGKDWSSVHGQLFKKMDSIDVYLEKKRKRTQSFYQNVKKAKMTLDAAKSSVAEMKKAHHTPSKTRKSLGKPVSKTVTIASQPAGFSFLKSPKPVFNSLTKSRKSVAFYTQDENKVTHNSHARKSLAETPFRFTGNISTTQTSATKAKKFDLKASLAKPLSYTPHTGKLKTPPFVKKGAVVVKRKQTVANKREDIKNVKVTSRADRRKAEMNKRADRRKDTMARRRGLMA</sequence>
<feature type="domain" description="SAP" evidence="13">
    <location>
        <begin position="9"/>
        <end position="43"/>
    </location>
</feature>
<keyword evidence="4" id="KW-0963">Cytoplasm</keyword>
<evidence type="ECO:0000256" key="1">
    <source>
        <dbReference type="ARBA" id="ARBA00004123"/>
    </source>
</evidence>
<keyword evidence="15" id="KW-1185">Reference proteome</keyword>
<comment type="subcellular location">
    <subcellularLocation>
        <location evidence="2">Cytoplasm</location>
        <location evidence="2">Cytoskeleton</location>
        <location evidence="2">Spindle</location>
    </subcellularLocation>
    <subcellularLocation>
        <location evidence="1">Nucleus</location>
    </subcellularLocation>
</comment>
<dbReference type="GO" id="GO:0007076">
    <property type="term" value="P:mitotic chromosome condensation"/>
    <property type="evidence" value="ECO:0000318"/>
    <property type="project" value="GO_Central"/>
</dbReference>
<keyword evidence="10" id="KW-0539">Nucleus</keyword>
<feature type="compositionally biased region" description="Polar residues" evidence="12">
    <location>
        <begin position="57"/>
        <end position="67"/>
    </location>
</feature>
<evidence type="ECO:0000256" key="2">
    <source>
        <dbReference type="ARBA" id="ARBA00004186"/>
    </source>
</evidence>
<dbReference type="FunCoup" id="A7RY80">
    <property type="interactions" value="219"/>
</dbReference>
<gene>
    <name evidence="14" type="ORF">NEMVEDRAFT_v1g236741</name>
</gene>
<evidence type="ECO:0000256" key="6">
    <source>
        <dbReference type="ARBA" id="ARBA00022701"/>
    </source>
</evidence>
<organism evidence="14 15">
    <name type="scientific">Nematostella vectensis</name>
    <name type="common">Starlet sea anemone</name>
    <dbReference type="NCBI Taxonomy" id="45351"/>
    <lineage>
        <taxon>Eukaryota</taxon>
        <taxon>Metazoa</taxon>
        <taxon>Cnidaria</taxon>
        <taxon>Anthozoa</taxon>
        <taxon>Hexacorallia</taxon>
        <taxon>Actiniaria</taxon>
        <taxon>Edwardsiidae</taxon>
        <taxon>Nematostella</taxon>
    </lineage>
</organism>
<proteinExistence type="inferred from homology"/>
<feature type="compositionally biased region" description="Polar residues" evidence="12">
    <location>
        <begin position="95"/>
        <end position="108"/>
    </location>
</feature>
<feature type="compositionally biased region" description="Basic residues" evidence="12">
    <location>
        <begin position="212"/>
        <end position="224"/>
    </location>
</feature>
<dbReference type="PhylomeDB" id="A7RY80"/>
<feature type="compositionally biased region" description="Basic and acidic residues" evidence="12">
    <location>
        <begin position="356"/>
        <end position="378"/>
    </location>
</feature>
<evidence type="ECO:0000256" key="10">
    <source>
        <dbReference type="ARBA" id="ARBA00023242"/>
    </source>
</evidence>
<evidence type="ECO:0000256" key="11">
    <source>
        <dbReference type="ARBA" id="ARBA00023306"/>
    </source>
</evidence>
<dbReference type="OMA" id="INDEAQE"/>
<dbReference type="GO" id="GO:0005874">
    <property type="term" value="C:microtubule"/>
    <property type="evidence" value="ECO:0007669"/>
    <property type="project" value="UniProtKB-KW"/>
</dbReference>
<dbReference type="PANTHER" id="PTHR15874:SF1">
    <property type="entry name" value="NUCLEOLAR AND SPINDLE-ASSOCIATED PROTEIN 1"/>
    <property type="match status" value="1"/>
</dbReference>
<keyword evidence="5" id="KW-0132">Cell division</keyword>
<dbReference type="GO" id="GO:0003677">
    <property type="term" value="F:DNA binding"/>
    <property type="evidence" value="ECO:0007669"/>
    <property type="project" value="UniProtKB-KW"/>
</dbReference>
<feature type="region of interest" description="Disordered" evidence="12">
    <location>
        <begin position="209"/>
        <end position="228"/>
    </location>
</feature>
<dbReference type="InterPro" id="IPR003034">
    <property type="entry name" value="SAP_dom"/>
</dbReference>
<keyword evidence="6" id="KW-0493">Microtubule</keyword>
<dbReference type="STRING" id="45351.A7RY80"/>